<feature type="region of interest" description="Disordered" evidence="1">
    <location>
        <begin position="216"/>
        <end position="292"/>
    </location>
</feature>
<keyword evidence="3" id="KW-1185">Reference proteome</keyword>
<dbReference type="Proteomes" id="UP001293254">
    <property type="component" value="Unassembled WGS sequence"/>
</dbReference>
<evidence type="ECO:0000256" key="1">
    <source>
        <dbReference type="SAM" id="MobiDB-lite"/>
    </source>
</evidence>
<dbReference type="EMBL" id="JACGWO010000008">
    <property type="protein sequence ID" value="KAK4421213.1"/>
    <property type="molecule type" value="Genomic_DNA"/>
</dbReference>
<dbReference type="PANTHER" id="PTHR47372">
    <property type="entry name" value="DAUER UP-REGULATED-RELATED"/>
    <property type="match status" value="1"/>
</dbReference>
<comment type="caution">
    <text evidence="2">The sequence shown here is derived from an EMBL/GenBank/DDBJ whole genome shotgun (WGS) entry which is preliminary data.</text>
</comment>
<feature type="region of interest" description="Disordered" evidence="1">
    <location>
        <begin position="35"/>
        <end position="176"/>
    </location>
</feature>
<dbReference type="AlphaFoldDB" id="A0AAE1Y1A8"/>
<evidence type="ECO:0000313" key="2">
    <source>
        <dbReference type="EMBL" id="KAK4421213.1"/>
    </source>
</evidence>
<feature type="compositionally biased region" description="Basic and acidic residues" evidence="1">
    <location>
        <begin position="266"/>
        <end position="279"/>
    </location>
</feature>
<gene>
    <name evidence="2" type="ORF">Salat_2071800</name>
</gene>
<sequence>MAAMSIAKSTIVNLSTNPFLPLRPRVSRVCFVSASTHRKGDRTDAGKARDVMRESLEKSEGKSQEKKEKAAAVEDTTSDAVTNAAEKSEDSKDRAAESAYETKEKVKKKAREMNEKSKEKSGPVADKARRTRGKIMDSTSKMAEKTKEYAHGAKEKTGETLDSGAEKTKEKANGAAETVADVAQSIGKKAKQTVRSAWGAAKETTQKIKETVVGKSDDEYSVEDSVRKPEREVHKEKGVDMVPESRKGVGVQTDPAAPTVVSDNAELIRWDKQKERQADKAASSLALPPPPHWLCSAARPPSASVQCYPPRGPY</sequence>
<feature type="compositionally biased region" description="Basic and acidic residues" evidence="1">
    <location>
        <begin position="111"/>
        <end position="121"/>
    </location>
</feature>
<feature type="compositionally biased region" description="Basic and acidic residues" evidence="1">
    <location>
        <begin position="216"/>
        <end position="247"/>
    </location>
</feature>
<dbReference type="PANTHER" id="PTHR47372:SF24">
    <property type="entry name" value="LATE EMBRYOGENESIS ABUNDANT PROTEIN (LEA) FAMILY PROTEIN"/>
    <property type="match status" value="1"/>
</dbReference>
<feature type="compositionally biased region" description="Basic and acidic residues" evidence="1">
    <location>
        <begin position="86"/>
        <end position="104"/>
    </location>
</feature>
<accession>A0AAE1Y1A8</accession>
<reference evidence="2" key="2">
    <citation type="journal article" date="2024" name="Plant">
        <title>Genomic evolution and insights into agronomic trait innovations of Sesamum species.</title>
        <authorList>
            <person name="Miao H."/>
            <person name="Wang L."/>
            <person name="Qu L."/>
            <person name="Liu H."/>
            <person name="Sun Y."/>
            <person name="Le M."/>
            <person name="Wang Q."/>
            <person name="Wei S."/>
            <person name="Zheng Y."/>
            <person name="Lin W."/>
            <person name="Duan Y."/>
            <person name="Cao H."/>
            <person name="Xiong S."/>
            <person name="Wang X."/>
            <person name="Wei L."/>
            <person name="Li C."/>
            <person name="Ma Q."/>
            <person name="Ju M."/>
            <person name="Zhao R."/>
            <person name="Li G."/>
            <person name="Mu C."/>
            <person name="Tian Q."/>
            <person name="Mei H."/>
            <person name="Zhang T."/>
            <person name="Gao T."/>
            <person name="Zhang H."/>
        </authorList>
    </citation>
    <scope>NUCLEOTIDE SEQUENCE</scope>
    <source>
        <strain evidence="2">3651</strain>
    </source>
</reference>
<proteinExistence type="predicted"/>
<dbReference type="Gene3D" id="1.10.287.700">
    <property type="entry name" value="Helix hairpin bin"/>
    <property type="match status" value="1"/>
</dbReference>
<reference evidence="2" key="1">
    <citation type="submission" date="2020-06" db="EMBL/GenBank/DDBJ databases">
        <authorList>
            <person name="Li T."/>
            <person name="Hu X."/>
            <person name="Zhang T."/>
            <person name="Song X."/>
            <person name="Zhang H."/>
            <person name="Dai N."/>
            <person name="Sheng W."/>
            <person name="Hou X."/>
            <person name="Wei L."/>
        </authorList>
    </citation>
    <scope>NUCLEOTIDE SEQUENCE</scope>
    <source>
        <strain evidence="2">3651</strain>
        <tissue evidence="2">Leaf</tissue>
    </source>
</reference>
<feature type="compositionally biased region" description="Basic and acidic residues" evidence="1">
    <location>
        <begin position="41"/>
        <end position="72"/>
    </location>
</feature>
<evidence type="ECO:0000313" key="3">
    <source>
        <dbReference type="Proteomes" id="UP001293254"/>
    </source>
</evidence>
<organism evidence="2 3">
    <name type="scientific">Sesamum alatum</name>
    <dbReference type="NCBI Taxonomy" id="300844"/>
    <lineage>
        <taxon>Eukaryota</taxon>
        <taxon>Viridiplantae</taxon>
        <taxon>Streptophyta</taxon>
        <taxon>Embryophyta</taxon>
        <taxon>Tracheophyta</taxon>
        <taxon>Spermatophyta</taxon>
        <taxon>Magnoliopsida</taxon>
        <taxon>eudicotyledons</taxon>
        <taxon>Gunneridae</taxon>
        <taxon>Pentapetalae</taxon>
        <taxon>asterids</taxon>
        <taxon>lamiids</taxon>
        <taxon>Lamiales</taxon>
        <taxon>Pedaliaceae</taxon>
        <taxon>Sesamum</taxon>
    </lineage>
</organism>
<feature type="compositionally biased region" description="Basic and acidic residues" evidence="1">
    <location>
        <begin position="142"/>
        <end position="172"/>
    </location>
</feature>
<protein>
    <submittedName>
        <fullName evidence="2">Uncharacterized protein</fullName>
    </submittedName>
</protein>
<name>A0AAE1Y1A8_9LAMI</name>